<protein>
    <recommendedName>
        <fullName evidence="3">AraC family transcriptional regulator</fullName>
    </recommendedName>
</protein>
<gene>
    <name evidence="1" type="ORF">PREVCOP_04303</name>
</gene>
<reference evidence="1" key="1">
    <citation type="submission" date="2009-11" db="EMBL/GenBank/DDBJ databases">
        <authorList>
            <person name="Weinstock G."/>
            <person name="Sodergren E."/>
            <person name="Clifton S."/>
            <person name="Fulton L."/>
            <person name="Fulton B."/>
            <person name="Courtney L."/>
            <person name="Fronick C."/>
            <person name="Harrison M."/>
            <person name="Strong C."/>
            <person name="Farmer C."/>
            <person name="Delahaunty K."/>
            <person name="Markovic C."/>
            <person name="Hall O."/>
            <person name="Minx P."/>
            <person name="Tomlinson C."/>
            <person name="Mitreva M."/>
            <person name="Nelson J."/>
            <person name="Hou S."/>
            <person name="Wollam A."/>
            <person name="Pepin K.H."/>
            <person name="Johnson M."/>
            <person name="Bhonagiri V."/>
            <person name="Nash W.E."/>
            <person name="Warren W."/>
            <person name="Chinwalla A."/>
            <person name="Mardis E.R."/>
            <person name="Wilson R.K."/>
        </authorList>
    </citation>
    <scope>NUCLEOTIDE SEQUENCE [LARGE SCALE GENOMIC DNA]</scope>
    <source>
        <strain evidence="1">DSM 18205</strain>
    </source>
</reference>
<dbReference type="EMBL" id="ACBX02000009">
    <property type="protein sequence ID" value="EFB36257.1"/>
    <property type="molecule type" value="Genomic_DNA"/>
</dbReference>
<dbReference type="AlphaFoldDB" id="D1PAS8"/>
<organism evidence="1 2">
    <name type="scientific">Segatella copri DSM 18205</name>
    <dbReference type="NCBI Taxonomy" id="537011"/>
    <lineage>
        <taxon>Bacteria</taxon>
        <taxon>Pseudomonadati</taxon>
        <taxon>Bacteroidota</taxon>
        <taxon>Bacteroidia</taxon>
        <taxon>Bacteroidales</taxon>
        <taxon>Prevotellaceae</taxon>
        <taxon>Segatella</taxon>
    </lineage>
</organism>
<dbReference type="HOGENOM" id="CLU_3237602_0_0_10"/>
<proteinExistence type="predicted"/>
<comment type="caution">
    <text evidence="1">The sequence shown here is derived from an EMBL/GenBank/DDBJ whole genome shotgun (WGS) entry which is preliminary data.</text>
</comment>
<keyword evidence="2" id="KW-1185">Reference proteome</keyword>
<dbReference type="PaxDb" id="537011-PREVCOP_04303"/>
<dbReference type="STRING" id="537011.PREVCOP_04303"/>
<evidence type="ECO:0000313" key="2">
    <source>
        <dbReference type="Proteomes" id="UP000004477"/>
    </source>
</evidence>
<evidence type="ECO:0008006" key="3">
    <source>
        <dbReference type="Google" id="ProtNLM"/>
    </source>
</evidence>
<dbReference type="Proteomes" id="UP000004477">
    <property type="component" value="Unassembled WGS sequence"/>
</dbReference>
<sequence>MTAKVQKKLAIEQCFTQIILNSQGFAVSLHLAMGSITCHIAKT</sequence>
<name>D1PAS8_9BACT</name>
<evidence type="ECO:0000313" key="1">
    <source>
        <dbReference type="EMBL" id="EFB36257.1"/>
    </source>
</evidence>
<accession>D1PAS8</accession>